<reference evidence="1" key="1">
    <citation type="submission" date="2020-05" db="EMBL/GenBank/DDBJ databases">
        <title>Large-scale comparative analyses of tick genomes elucidate their genetic diversity and vector capacities.</title>
        <authorList>
            <person name="Jia N."/>
            <person name="Wang J."/>
            <person name="Shi W."/>
            <person name="Du L."/>
            <person name="Sun Y."/>
            <person name="Zhan W."/>
            <person name="Jiang J."/>
            <person name="Wang Q."/>
            <person name="Zhang B."/>
            <person name="Ji P."/>
            <person name="Sakyi L.B."/>
            <person name="Cui X."/>
            <person name="Yuan T."/>
            <person name="Jiang B."/>
            <person name="Yang W."/>
            <person name="Lam T.T.-Y."/>
            <person name="Chang Q."/>
            <person name="Ding S."/>
            <person name="Wang X."/>
            <person name="Zhu J."/>
            <person name="Ruan X."/>
            <person name="Zhao L."/>
            <person name="Wei J."/>
            <person name="Que T."/>
            <person name="Du C."/>
            <person name="Cheng J."/>
            <person name="Dai P."/>
            <person name="Han X."/>
            <person name="Huang E."/>
            <person name="Gao Y."/>
            <person name="Liu J."/>
            <person name="Shao H."/>
            <person name="Ye R."/>
            <person name="Li L."/>
            <person name="Wei W."/>
            <person name="Wang X."/>
            <person name="Wang C."/>
            <person name="Yang T."/>
            <person name="Huo Q."/>
            <person name="Li W."/>
            <person name="Guo W."/>
            <person name="Chen H."/>
            <person name="Zhou L."/>
            <person name="Ni X."/>
            <person name="Tian J."/>
            <person name="Zhou Y."/>
            <person name="Sheng Y."/>
            <person name="Liu T."/>
            <person name="Pan Y."/>
            <person name="Xia L."/>
            <person name="Li J."/>
            <person name="Zhao F."/>
            <person name="Cao W."/>
        </authorList>
    </citation>
    <scope>NUCLEOTIDE SEQUENCE</scope>
    <source>
        <strain evidence="1">Hyas-2018</strain>
    </source>
</reference>
<evidence type="ECO:0000313" key="2">
    <source>
        <dbReference type="Proteomes" id="UP000821845"/>
    </source>
</evidence>
<protein>
    <submittedName>
        <fullName evidence="1">Uncharacterized protein</fullName>
    </submittedName>
</protein>
<dbReference type="EMBL" id="CM023481">
    <property type="protein sequence ID" value="KAH6946919.1"/>
    <property type="molecule type" value="Genomic_DNA"/>
</dbReference>
<sequence>MATSAPITLRWLPPHWLRFRRRPPFSPPHSPQPHHGPRWIPLFKNCLLASRAANLPAPHRRALLLHCLGPKGQHISDAPPPPPTAPQLLTAKNLTTDASSIRASKDRGEVSKQDATATSLPDVYNASCKMPA</sequence>
<evidence type="ECO:0000313" key="1">
    <source>
        <dbReference type="EMBL" id="KAH6946919.1"/>
    </source>
</evidence>
<accession>A0ACB7TL97</accession>
<proteinExistence type="predicted"/>
<dbReference type="Proteomes" id="UP000821845">
    <property type="component" value="Chromosome 1"/>
</dbReference>
<keyword evidence="2" id="KW-1185">Reference proteome</keyword>
<organism evidence="1 2">
    <name type="scientific">Hyalomma asiaticum</name>
    <name type="common">Tick</name>
    <dbReference type="NCBI Taxonomy" id="266040"/>
    <lineage>
        <taxon>Eukaryota</taxon>
        <taxon>Metazoa</taxon>
        <taxon>Ecdysozoa</taxon>
        <taxon>Arthropoda</taxon>
        <taxon>Chelicerata</taxon>
        <taxon>Arachnida</taxon>
        <taxon>Acari</taxon>
        <taxon>Parasitiformes</taxon>
        <taxon>Ixodida</taxon>
        <taxon>Ixodoidea</taxon>
        <taxon>Ixodidae</taxon>
        <taxon>Hyalomminae</taxon>
        <taxon>Hyalomma</taxon>
    </lineage>
</organism>
<gene>
    <name evidence="1" type="ORF">HPB50_016144</name>
</gene>
<comment type="caution">
    <text evidence="1">The sequence shown here is derived from an EMBL/GenBank/DDBJ whole genome shotgun (WGS) entry which is preliminary data.</text>
</comment>
<name>A0ACB7TL97_HYAAI</name>